<name>A0A9D4S7I4_DREPO</name>
<accession>A0A9D4S7I4</accession>
<keyword evidence="2" id="KW-1185">Reference proteome</keyword>
<evidence type="ECO:0000313" key="1">
    <source>
        <dbReference type="EMBL" id="KAH3895484.1"/>
    </source>
</evidence>
<dbReference type="AlphaFoldDB" id="A0A9D4S7I4"/>
<dbReference type="Proteomes" id="UP000828390">
    <property type="component" value="Unassembled WGS sequence"/>
</dbReference>
<reference evidence="1" key="1">
    <citation type="journal article" date="2019" name="bioRxiv">
        <title>The Genome of the Zebra Mussel, Dreissena polymorpha: A Resource for Invasive Species Research.</title>
        <authorList>
            <person name="McCartney M.A."/>
            <person name="Auch B."/>
            <person name="Kono T."/>
            <person name="Mallez S."/>
            <person name="Zhang Y."/>
            <person name="Obille A."/>
            <person name="Becker A."/>
            <person name="Abrahante J.E."/>
            <person name="Garbe J."/>
            <person name="Badalamenti J.P."/>
            <person name="Herman A."/>
            <person name="Mangelson H."/>
            <person name="Liachko I."/>
            <person name="Sullivan S."/>
            <person name="Sone E.D."/>
            <person name="Koren S."/>
            <person name="Silverstein K.A.T."/>
            <person name="Beckman K.B."/>
            <person name="Gohl D.M."/>
        </authorList>
    </citation>
    <scope>NUCLEOTIDE SEQUENCE</scope>
    <source>
        <strain evidence="1">Duluth1</strain>
        <tissue evidence="1">Whole animal</tissue>
    </source>
</reference>
<gene>
    <name evidence="1" type="ORF">DPMN_019649</name>
</gene>
<organism evidence="1 2">
    <name type="scientific">Dreissena polymorpha</name>
    <name type="common">Zebra mussel</name>
    <name type="synonym">Mytilus polymorpha</name>
    <dbReference type="NCBI Taxonomy" id="45954"/>
    <lineage>
        <taxon>Eukaryota</taxon>
        <taxon>Metazoa</taxon>
        <taxon>Spiralia</taxon>
        <taxon>Lophotrochozoa</taxon>
        <taxon>Mollusca</taxon>
        <taxon>Bivalvia</taxon>
        <taxon>Autobranchia</taxon>
        <taxon>Heteroconchia</taxon>
        <taxon>Euheterodonta</taxon>
        <taxon>Imparidentia</taxon>
        <taxon>Neoheterodontei</taxon>
        <taxon>Myida</taxon>
        <taxon>Dreissenoidea</taxon>
        <taxon>Dreissenidae</taxon>
        <taxon>Dreissena</taxon>
    </lineage>
</organism>
<reference evidence="1" key="2">
    <citation type="submission" date="2020-11" db="EMBL/GenBank/DDBJ databases">
        <authorList>
            <person name="McCartney M.A."/>
            <person name="Auch B."/>
            <person name="Kono T."/>
            <person name="Mallez S."/>
            <person name="Becker A."/>
            <person name="Gohl D.M."/>
            <person name="Silverstein K.A.T."/>
            <person name="Koren S."/>
            <person name="Bechman K.B."/>
            <person name="Herman A."/>
            <person name="Abrahante J.E."/>
            <person name="Garbe J."/>
        </authorList>
    </citation>
    <scope>NUCLEOTIDE SEQUENCE</scope>
    <source>
        <strain evidence="1">Duluth1</strain>
        <tissue evidence="1">Whole animal</tissue>
    </source>
</reference>
<proteinExistence type="predicted"/>
<comment type="caution">
    <text evidence="1">The sequence shown here is derived from an EMBL/GenBank/DDBJ whole genome shotgun (WGS) entry which is preliminary data.</text>
</comment>
<protein>
    <submittedName>
        <fullName evidence="1">Uncharacterized protein</fullName>
    </submittedName>
</protein>
<dbReference type="EMBL" id="JAIWYP010000001">
    <property type="protein sequence ID" value="KAH3895484.1"/>
    <property type="molecule type" value="Genomic_DNA"/>
</dbReference>
<evidence type="ECO:0000313" key="2">
    <source>
        <dbReference type="Proteomes" id="UP000828390"/>
    </source>
</evidence>
<sequence length="67" mass="7436">MADQSLGSEAECKSCSANVWPTSLWAQKQSVKGFSECMADQSLGSEAEYKRVQRMYGQPVFGLRSRV</sequence>